<dbReference type="AlphaFoldDB" id="S8BBZ2"/>
<protein>
    <recommendedName>
        <fullName evidence="2">F-box domain-containing protein</fullName>
    </recommendedName>
</protein>
<feature type="compositionally biased region" description="Polar residues" evidence="1">
    <location>
        <begin position="680"/>
        <end position="694"/>
    </location>
</feature>
<dbReference type="InterPro" id="IPR001810">
    <property type="entry name" value="F-box_dom"/>
</dbReference>
<dbReference type="SUPFAM" id="SSF52047">
    <property type="entry name" value="RNI-like"/>
    <property type="match status" value="1"/>
</dbReference>
<dbReference type="eggNOG" id="ENOG502T1XE">
    <property type="taxonomic scope" value="Eukaryota"/>
</dbReference>
<evidence type="ECO:0000259" key="2">
    <source>
        <dbReference type="Pfam" id="PF12937"/>
    </source>
</evidence>
<sequence length="736" mass="80965">MAAVNQNMFAANVASERPGGVSLMLLPLNIIAQIVSYVGDIADLARLCRTCRVFNYMALPQLYRNLTLTSYDKIRYRGELPEGSGSASPFTMGLNAVMTRPHATLVRSICLRGDWKEPHIGEFAQVGRVPDSSMLLNVVVRAAVDRMKNLESFSWELNTKMLEIVYAGLVNSPHLTSLTIRFPSTRHPQPTFVLPGMPNLRRLKITDIDPLCYPDDISTILLKSRKLRDLRLHWSPRMRRAQEPSVSLHDHFRKCIAAKQPLSVTKLSFQNLYAFHSEEFNFAFDPTTVEDVTFLSGTDTFGLINTFIDNSWPTTMPDRKLKIKSMRLDATAKRNADFLGNFSGLERLYFVNSFDNAPDHLNSPRWAGGGREGANITSPISAQSPVRHGITANSPGAAASPVNPLGLVLSVRDAYLSHITMNHGATLRHLLLSAKWPLSTSVIARLVHSCPNLEQLALATEPSSLDSLGMLVPFLRNLVALRLLIPHGTPGASPVTAGLSGDAWTRPSASKMVAGPQFLERLPLYQLPKEAANALATARGLADIVNVDDEHLLKMMSCEMADGLVFGKLRVVGLGWKAFELHESYKIPVSELTPEPSGVNTPAAHADFLTTAADHLPGASYADDGMKGCEDTPSTRLDRSTSTPLNSPPGRPPRTCTTVPPSLLGKRSRDDSQHAPPPSLLSSHEPITTSNSPCNPYGQYPPFCKSDGFVHRRRVKRVGWEVLQNWEIWALDAQEI</sequence>
<dbReference type="STRING" id="933388.S8BBZ2"/>
<dbReference type="Pfam" id="PF12937">
    <property type="entry name" value="F-box-like"/>
    <property type="match status" value="1"/>
</dbReference>
<reference evidence="3 4" key="1">
    <citation type="journal article" date="2013" name="PLoS ONE">
        <title>Genomic and secretomic analyses reveal unique features of the lignocellulolytic enzyme system of Penicillium decumbens.</title>
        <authorList>
            <person name="Liu G."/>
            <person name="Zhang L."/>
            <person name="Wei X."/>
            <person name="Zou G."/>
            <person name="Qin Y."/>
            <person name="Ma L."/>
            <person name="Li J."/>
            <person name="Zheng H."/>
            <person name="Wang S."/>
            <person name="Wang C."/>
            <person name="Xun L."/>
            <person name="Zhao G.-P."/>
            <person name="Zhou Z."/>
            <person name="Qu Y."/>
        </authorList>
    </citation>
    <scope>NUCLEOTIDE SEQUENCE [LARGE SCALE GENOMIC DNA]</scope>
    <source>
        <strain evidence="4">114-2 / CGMCC 5302</strain>
    </source>
</reference>
<gene>
    <name evidence="3" type="ORF">PDE_07347</name>
</gene>
<organism evidence="3 4">
    <name type="scientific">Penicillium oxalicum (strain 114-2 / CGMCC 5302)</name>
    <name type="common">Penicillium decumbens</name>
    <dbReference type="NCBI Taxonomy" id="933388"/>
    <lineage>
        <taxon>Eukaryota</taxon>
        <taxon>Fungi</taxon>
        <taxon>Dikarya</taxon>
        <taxon>Ascomycota</taxon>
        <taxon>Pezizomycotina</taxon>
        <taxon>Eurotiomycetes</taxon>
        <taxon>Eurotiomycetidae</taxon>
        <taxon>Eurotiales</taxon>
        <taxon>Aspergillaceae</taxon>
        <taxon>Penicillium</taxon>
    </lineage>
</organism>
<dbReference type="SUPFAM" id="SSF81383">
    <property type="entry name" value="F-box domain"/>
    <property type="match status" value="1"/>
</dbReference>
<feature type="region of interest" description="Disordered" evidence="1">
    <location>
        <begin position="619"/>
        <end position="696"/>
    </location>
</feature>
<evidence type="ECO:0000313" key="4">
    <source>
        <dbReference type="Proteomes" id="UP000019376"/>
    </source>
</evidence>
<dbReference type="InterPro" id="IPR036047">
    <property type="entry name" value="F-box-like_dom_sf"/>
</dbReference>
<dbReference type="PhylomeDB" id="S8BBZ2"/>
<evidence type="ECO:0000256" key="1">
    <source>
        <dbReference type="SAM" id="MobiDB-lite"/>
    </source>
</evidence>
<accession>S8BBZ2</accession>
<evidence type="ECO:0000313" key="3">
    <source>
        <dbReference type="EMBL" id="EPS32387.1"/>
    </source>
</evidence>
<dbReference type="OrthoDB" id="5311681at2759"/>
<dbReference type="Proteomes" id="UP000019376">
    <property type="component" value="Unassembled WGS sequence"/>
</dbReference>
<proteinExistence type="predicted"/>
<name>S8BBZ2_PENO1</name>
<feature type="compositionally biased region" description="Polar residues" evidence="1">
    <location>
        <begin position="632"/>
        <end position="645"/>
    </location>
</feature>
<dbReference type="EMBL" id="KB644414">
    <property type="protein sequence ID" value="EPS32387.1"/>
    <property type="molecule type" value="Genomic_DNA"/>
</dbReference>
<feature type="domain" description="F-box" evidence="2">
    <location>
        <begin position="25"/>
        <end position="68"/>
    </location>
</feature>
<dbReference type="HOGENOM" id="CLU_024064_0_0_1"/>
<keyword evidence="4" id="KW-1185">Reference proteome</keyword>